<feature type="transmembrane region" description="Helical" evidence="1">
    <location>
        <begin position="194"/>
        <end position="215"/>
    </location>
</feature>
<evidence type="ECO:0000256" key="1">
    <source>
        <dbReference type="SAM" id="Phobius"/>
    </source>
</evidence>
<keyword evidence="3" id="KW-1185">Reference proteome</keyword>
<dbReference type="InterPro" id="IPR022757">
    <property type="entry name" value="Gsf2"/>
</dbReference>
<dbReference type="Proteomes" id="UP000094285">
    <property type="component" value="Unassembled WGS sequence"/>
</dbReference>
<evidence type="ECO:0000313" key="3">
    <source>
        <dbReference type="Proteomes" id="UP000094285"/>
    </source>
</evidence>
<accession>A0A1E4SBG7</accession>
<proteinExistence type="predicted"/>
<keyword evidence="1" id="KW-0812">Transmembrane</keyword>
<reference evidence="3" key="1">
    <citation type="submission" date="2016-05" db="EMBL/GenBank/DDBJ databases">
        <title>Comparative genomics of biotechnologically important yeasts.</title>
        <authorList>
            <consortium name="DOE Joint Genome Institute"/>
            <person name="Riley R."/>
            <person name="Haridas S."/>
            <person name="Wolfe K.H."/>
            <person name="Lopes M.R."/>
            <person name="Hittinger C.T."/>
            <person name="Goker M."/>
            <person name="Salamov A."/>
            <person name="Wisecaver J."/>
            <person name="Long T.M."/>
            <person name="Aerts A.L."/>
            <person name="Barry K."/>
            <person name="Choi C."/>
            <person name="Clum A."/>
            <person name="Coughlan A.Y."/>
            <person name="Deshpande S."/>
            <person name="Douglass A.P."/>
            <person name="Hanson S.J."/>
            <person name="Klenk H.-P."/>
            <person name="Labutti K."/>
            <person name="Lapidus A."/>
            <person name="Lindquist E."/>
            <person name="Lipzen A."/>
            <person name="Meier-Kolthoff J.P."/>
            <person name="Ohm R.A."/>
            <person name="Otillar R.P."/>
            <person name="Pangilinan J."/>
            <person name="Peng Y."/>
            <person name="Rokas A."/>
            <person name="Rosa C.A."/>
            <person name="Scheuner C."/>
            <person name="Sibirny A.A."/>
            <person name="Slot J.C."/>
            <person name="Stielow J.B."/>
            <person name="Sun H."/>
            <person name="Kurtzman C.P."/>
            <person name="Blackwell M."/>
            <person name="Grigoriev I.V."/>
            <person name="Jeffries T.W."/>
        </authorList>
    </citation>
    <scope>NUCLEOTIDE SEQUENCE [LARGE SCALE GENOMIC DNA]</scope>
    <source>
        <strain evidence="3">NRRL Y-17324</strain>
    </source>
</reference>
<organism evidence="2 3">
    <name type="scientific">Suhomyces tanzawaensis NRRL Y-17324</name>
    <dbReference type="NCBI Taxonomy" id="984487"/>
    <lineage>
        <taxon>Eukaryota</taxon>
        <taxon>Fungi</taxon>
        <taxon>Dikarya</taxon>
        <taxon>Ascomycota</taxon>
        <taxon>Saccharomycotina</taxon>
        <taxon>Pichiomycetes</taxon>
        <taxon>Debaryomycetaceae</taxon>
        <taxon>Suhomyces</taxon>
    </lineage>
</organism>
<dbReference type="RefSeq" id="XP_020061961.1">
    <property type="nucleotide sequence ID" value="XM_020206267.1"/>
</dbReference>
<gene>
    <name evidence="2" type="ORF">CANTADRAFT_13536</name>
</gene>
<keyword evidence="1" id="KW-0472">Membrane</keyword>
<feature type="transmembrane region" description="Helical" evidence="1">
    <location>
        <begin position="129"/>
        <end position="147"/>
    </location>
</feature>
<dbReference type="OrthoDB" id="4076669at2759"/>
<dbReference type="Pfam" id="PF11055">
    <property type="entry name" value="Gsf2"/>
    <property type="match status" value="1"/>
</dbReference>
<protein>
    <submittedName>
        <fullName evidence="2">Uncharacterized protein</fullName>
    </submittedName>
</protein>
<dbReference type="EMBL" id="KV453917">
    <property type="protein sequence ID" value="ODV76839.1"/>
    <property type="molecule type" value="Genomic_DNA"/>
</dbReference>
<keyword evidence="1" id="KW-1133">Transmembrane helix</keyword>
<dbReference type="STRING" id="984487.A0A1E4SBG7"/>
<dbReference type="AlphaFoldDB" id="A0A1E4SBG7"/>
<sequence>MSDTKPKVSEDEKLLNDVAESEDTGYLEVYIRFNDDSDKDYCFQIKSSTTFKELLKIFETLPIALRPNLFYNGKPVGFKVSTSAGYLTEDGNLLFDYNAHKVLKPIRNINDKVSDHVWPGQLILPVWDFNYFGFYSFIAAMLTWLYTDLPDAISPTPGICLTNQVSRILSRVAEAFGYAKLAHAMVDDIEPASLMAQGLFFAFHIIKVLVIFAFLNTGAFNPIKLFRFGSQNIKLNITKEELLELGWTGSRKASPEDYKEYYREFKIKEYGGMVPAHQAGLFETMKKLGVYLGKGEGFDTPLDTKATLKDLTDPSDSKDYKLTLSYDYLALIGSNFSDHIKNKDVSGFADAVKQHRRYGLLESNDTIKQIVQKRKESGDSKFDSQK</sequence>
<name>A0A1E4SBG7_9ASCO</name>
<dbReference type="GeneID" id="30980404"/>
<evidence type="ECO:0000313" key="2">
    <source>
        <dbReference type="EMBL" id="ODV76839.1"/>
    </source>
</evidence>